<gene>
    <name evidence="2" type="ordered locus">Dshi_2977</name>
</gene>
<feature type="domain" description="Haem-binding uptake Tiki superfamily ChaN" evidence="1">
    <location>
        <begin position="7"/>
        <end position="206"/>
    </location>
</feature>
<evidence type="ECO:0000259" key="1">
    <source>
        <dbReference type="Pfam" id="PF04187"/>
    </source>
</evidence>
<dbReference type="AlphaFoldDB" id="A8LKC7"/>
<dbReference type="EMBL" id="CP000830">
    <property type="protein sequence ID" value="ABV94710.1"/>
    <property type="molecule type" value="Genomic_DNA"/>
</dbReference>
<dbReference type="CDD" id="cd14727">
    <property type="entry name" value="ChanN-like"/>
    <property type="match status" value="1"/>
</dbReference>
<keyword evidence="3" id="KW-1185">Reference proteome</keyword>
<dbReference type="eggNOG" id="COG3016">
    <property type="taxonomic scope" value="Bacteria"/>
</dbReference>
<dbReference type="KEGG" id="dsh:Dshi_2977"/>
<protein>
    <recommendedName>
        <fullName evidence="1">Haem-binding uptake Tiki superfamily ChaN domain-containing protein</fullName>
    </recommendedName>
</protein>
<dbReference type="Gene3D" id="3.40.50.11550">
    <property type="match status" value="1"/>
</dbReference>
<dbReference type="HOGENOM" id="CLU_062196_0_0_5"/>
<dbReference type="STRING" id="398580.Dshi_2977"/>
<dbReference type="Pfam" id="PF04187">
    <property type="entry name" value="Cofac_haem_bdg"/>
    <property type="match status" value="1"/>
</dbReference>
<reference evidence="3" key="1">
    <citation type="journal article" date="2010" name="ISME J.">
        <title>The complete genome sequence of the algal symbiont Dinoroseobacter shibae: a hitchhiker's guide to life in the sea.</title>
        <authorList>
            <person name="Wagner-Dobler I."/>
            <person name="Ballhausen B."/>
            <person name="Berger M."/>
            <person name="Brinkhoff T."/>
            <person name="Buchholz I."/>
            <person name="Bunk B."/>
            <person name="Cypionka H."/>
            <person name="Daniel R."/>
            <person name="Drepper T."/>
            <person name="Gerdts G."/>
            <person name="Hahnke S."/>
            <person name="Han C."/>
            <person name="Jahn D."/>
            <person name="Kalhoefer D."/>
            <person name="Kiss H."/>
            <person name="Klenk H.P."/>
            <person name="Kyrpides N."/>
            <person name="Liebl W."/>
            <person name="Liesegang H."/>
            <person name="Meincke L."/>
            <person name="Pati A."/>
            <person name="Petersen J."/>
            <person name="Piekarski T."/>
            <person name="Pommerenke C."/>
            <person name="Pradella S."/>
            <person name="Pukall R."/>
            <person name="Rabus R."/>
            <person name="Stackebrandt E."/>
            <person name="Thole S."/>
            <person name="Thompson L."/>
            <person name="Tielen P."/>
            <person name="Tomasch J."/>
            <person name="von Jan M."/>
            <person name="Wanphrut N."/>
            <person name="Wichels A."/>
            <person name="Zech H."/>
            <person name="Simon M."/>
        </authorList>
    </citation>
    <scope>NUCLEOTIDE SEQUENCE [LARGE SCALE GENOMIC DNA]</scope>
    <source>
        <strain evidence="3">DSM 16493 / NCIMB 14021 / DFL 12</strain>
    </source>
</reference>
<evidence type="ECO:0000313" key="2">
    <source>
        <dbReference type="EMBL" id="ABV94710.1"/>
    </source>
</evidence>
<evidence type="ECO:0000313" key="3">
    <source>
        <dbReference type="Proteomes" id="UP000006833"/>
    </source>
</evidence>
<organism evidence="2 3">
    <name type="scientific">Dinoroseobacter shibae (strain DSM 16493 / NCIMB 14021 / DFL 12)</name>
    <dbReference type="NCBI Taxonomy" id="398580"/>
    <lineage>
        <taxon>Bacteria</taxon>
        <taxon>Pseudomonadati</taxon>
        <taxon>Pseudomonadota</taxon>
        <taxon>Alphaproteobacteria</taxon>
        <taxon>Rhodobacterales</taxon>
        <taxon>Roseobacteraceae</taxon>
        <taxon>Dinoroseobacter</taxon>
    </lineage>
</organism>
<name>A8LKC7_DINSH</name>
<dbReference type="RefSeq" id="WP_012179638.1">
    <property type="nucleotide sequence ID" value="NC_009952.1"/>
</dbReference>
<proteinExistence type="predicted"/>
<dbReference type="SUPFAM" id="SSF159501">
    <property type="entry name" value="EreA/ChaN-like"/>
    <property type="match status" value="1"/>
</dbReference>
<accession>A8LKC7</accession>
<sequence length="250" mass="26791">MLSEDLTQLPQADVIILGELHDSPIHHLNQATAVAAIAPRALVFEMLSPGQVQGLTELDRMDAETLGAALGWAESGWPDFEMYWPIFEAAPDVPLYGAALPRALVRGSVAKGPAESFAEAGGDPARYGLDQPLPEDQQAEREAMQMEAHCDALPAEMLGGMVGAQRLRDAAFADTVLQALEAHGPPVVLITGNGHARTDWGVPWYLSRAAPDVTVYALGQFESAPEEAPPFDGWLVTAPTERDDPCAAFR</sequence>
<dbReference type="InterPro" id="IPR007314">
    <property type="entry name" value="Cofac_haem-bd_dom"/>
</dbReference>
<dbReference type="Proteomes" id="UP000006833">
    <property type="component" value="Chromosome"/>
</dbReference>